<organism evidence="1 2">
    <name type="scientific">Gonium pectorale</name>
    <name type="common">Green alga</name>
    <dbReference type="NCBI Taxonomy" id="33097"/>
    <lineage>
        <taxon>Eukaryota</taxon>
        <taxon>Viridiplantae</taxon>
        <taxon>Chlorophyta</taxon>
        <taxon>core chlorophytes</taxon>
        <taxon>Chlorophyceae</taxon>
        <taxon>CS clade</taxon>
        <taxon>Chlamydomonadales</taxon>
        <taxon>Volvocaceae</taxon>
        <taxon>Gonium</taxon>
    </lineage>
</organism>
<gene>
    <name evidence="1" type="ORF">GPECTOR_3g81</name>
</gene>
<comment type="caution">
    <text evidence="1">The sequence shown here is derived from an EMBL/GenBank/DDBJ whole genome shotgun (WGS) entry which is preliminary data.</text>
</comment>
<dbReference type="PANTHER" id="PTHR36974:SF1">
    <property type="entry name" value="DOXX FAMILY MEMBRANE PROTEIN"/>
    <property type="match status" value="1"/>
</dbReference>
<sequence>MLLNRSPRLASPRPNVPRRNAAIVRSSSQLNEYVVNGKTITVPRGVVQQLPEPAQAAVFAGVYAALAVGTYASCTYIAPALSEHLSGLSSSFDASRGPSLGACFVAVGVAHFTSHDVFTSIYPRPGAWGFWNLPGSPSFHVNWTGVAEILGGGALILTGLVPGLADSFPQLQPAAGLGLFALTLAVSPANIYMYTHNAPGPVPEPLPWTAHFVRLLLQVRMP</sequence>
<dbReference type="Proteomes" id="UP000075714">
    <property type="component" value="Unassembled WGS sequence"/>
</dbReference>
<keyword evidence="2" id="KW-1185">Reference proteome</keyword>
<proteinExistence type="predicted"/>
<name>A0A150H017_GONPE</name>
<protein>
    <submittedName>
        <fullName evidence="1">Uncharacterized protein</fullName>
    </submittedName>
</protein>
<evidence type="ECO:0000313" key="1">
    <source>
        <dbReference type="EMBL" id="KXZ55431.1"/>
    </source>
</evidence>
<dbReference type="PANTHER" id="PTHR36974">
    <property type="entry name" value="MEMBRANE PROTEIN-RELATED"/>
    <property type="match status" value="1"/>
</dbReference>
<dbReference type="EMBL" id="LSYV01000004">
    <property type="protein sequence ID" value="KXZ55431.1"/>
    <property type="molecule type" value="Genomic_DNA"/>
</dbReference>
<dbReference type="OrthoDB" id="533393at2759"/>
<evidence type="ECO:0000313" key="2">
    <source>
        <dbReference type="Proteomes" id="UP000075714"/>
    </source>
</evidence>
<reference evidence="2" key="1">
    <citation type="journal article" date="2016" name="Nat. Commun.">
        <title>The Gonium pectorale genome demonstrates co-option of cell cycle regulation during the evolution of multicellularity.</title>
        <authorList>
            <person name="Hanschen E.R."/>
            <person name="Marriage T.N."/>
            <person name="Ferris P.J."/>
            <person name="Hamaji T."/>
            <person name="Toyoda A."/>
            <person name="Fujiyama A."/>
            <person name="Neme R."/>
            <person name="Noguchi H."/>
            <person name="Minakuchi Y."/>
            <person name="Suzuki M."/>
            <person name="Kawai-Toyooka H."/>
            <person name="Smith D.R."/>
            <person name="Sparks H."/>
            <person name="Anderson J."/>
            <person name="Bakaric R."/>
            <person name="Luria V."/>
            <person name="Karger A."/>
            <person name="Kirschner M.W."/>
            <person name="Durand P.M."/>
            <person name="Michod R.E."/>
            <person name="Nozaki H."/>
            <person name="Olson B.J."/>
        </authorList>
    </citation>
    <scope>NUCLEOTIDE SEQUENCE [LARGE SCALE GENOMIC DNA]</scope>
    <source>
        <strain evidence="2">NIES-2863</strain>
    </source>
</reference>
<dbReference type="AlphaFoldDB" id="A0A150H017"/>
<accession>A0A150H017</accession>